<dbReference type="InterPro" id="IPR007690">
    <property type="entry name" value="T2SS_GspM"/>
</dbReference>
<proteinExistence type="inferred from homology"/>
<keyword evidence="4 10" id="KW-1003">Cell membrane</keyword>
<dbReference type="OrthoDB" id="6624834at2"/>
<keyword evidence="3 10" id="KW-0813">Transport</keyword>
<evidence type="ECO:0000256" key="1">
    <source>
        <dbReference type="ARBA" id="ARBA00004377"/>
    </source>
</evidence>
<dbReference type="GO" id="GO:0015627">
    <property type="term" value="C:type II protein secretion system complex"/>
    <property type="evidence" value="ECO:0007669"/>
    <property type="project" value="InterPro"/>
</dbReference>
<evidence type="ECO:0000256" key="10">
    <source>
        <dbReference type="PIRNR" id="PIRNR006291"/>
    </source>
</evidence>
<evidence type="ECO:0000256" key="8">
    <source>
        <dbReference type="ARBA" id="ARBA00022989"/>
    </source>
</evidence>
<organism evidence="12 13">
    <name type="scientific">Psychrosphaera saromensis</name>
    <dbReference type="NCBI Taxonomy" id="716813"/>
    <lineage>
        <taxon>Bacteria</taxon>
        <taxon>Pseudomonadati</taxon>
        <taxon>Pseudomonadota</taxon>
        <taxon>Gammaproteobacteria</taxon>
        <taxon>Alteromonadales</taxon>
        <taxon>Pseudoalteromonadaceae</taxon>
        <taxon>Psychrosphaera</taxon>
    </lineage>
</organism>
<keyword evidence="5 10" id="KW-0997">Cell inner membrane</keyword>
<evidence type="ECO:0000313" key="13">
    <source>
        <dbReference type="Proteomes" id="UP000239007"/>
    </source>
</evidence>
<dbReference type="EMBL" id="MSCH01000003">
    <property type="protein sequence ID" value="PQJ52921.1"/>
    <property type="molecule type" value="Genomic_DNA"/>
</dbReference>
<keyword evidence="13" id="KW-1185">Reference proteome</keyword>
<evidence type="ECO:0000313" key="12">
    <source>
        <dbReference type="EMBL" id="PQJ52921.1"/>
    </source>
</evidence>
<dbReference type="InterPro" id="IPR023229">
    <property type="entry name" value="T2SS_M_periplasmic_sf"/>
</dbReference>
<reference evidence="12 13" key="1">
    <citation type="submission" date="2016-12" db="EMBL/GenBank/DDBJ databases">
        <title>Diversity of luminous bacteria.</title>
        <authorList>
            <person name="Yoshizawa S."/>
            <person name="Kogure K."/>
        </authorList>
    </citation>
    <scope>NUCLEOTIDE SEQUENCE [LARGE SCALE GENOMIC DNA]</scope>
    <source>
        <strain evidence="12 13">SA4-48</strain>
    </source>
</reference>
<keyword evidence="6 11" id="KW-0812">Transmembrane</keyword>
<evidence type="ECO:0000256" key="9">
    <source>
        <dbReference type="ARBA" id="ARBA00023136"/>
    </source>
</evidence>
<dbReference type="Pfam" id="PF04612">
    <property type="entry name" value="T2SSM"/>
    <property type="match status" value="1"/>
</dbReference>
<dbReference type="GO" id="GO:0005886">
    <property type="term" value="C:plasma membrane"/>
    <property type="evidence" value="ECO:0007669"/>
    <property type="project" value="UniProtKB-SubCell"/>
</dbReference>
<comment type="similarity">
    <text evidence="2 10">Belongs to the GSP M family.</text>
</comment>
<evidence type="ECO:0000256" key="4">
    <source>
        <dbReference type="ARBA" id="ARBA00022475"/>
    </source>
</evidence>
<accession>A0A2S7UUG2</accession>
<evidence type="ECO:0000256" key="7">
    <source>
        <dbReference type="ARBA" id="ARBA00022927"/>
    </source>
</evidence>
<dbReference type="AlphaFoldDB" id="A0A2S7UUG2"/>
<evidence type="ECO:0000256" key="6">
    <source>
        <dbReference type="ARBA" id="ARBA00022692"/>
    </source>
</evidence>
<dbReference type="Proteomes" id="UP000239007">
    <property type="component" value="Unassembled WGS sequence"/>
</dbReference>
<feature type="transmembrane region" description="Helical" evidence="11">
    <location>
        <begin position="21"/>
        <end position="40"/>
    </location>
</feature>
<evidence type="ECO:0000256" key="2">
    <source>
        <dbReference type="ARBA" id="ARBA00010637"/>
    </source>
</evidence>
<keyword evidence="9 10" id="KW-0472">Membrane</keyword>
<evidence type="ECO:0000256" key="11">
    <source>
        <dbReference type="SAM" id="Phobius"/>
    </source>
</evidence>
<name>A0A2S7UUG2_9GAMM</name>
<dbReference type="GO" id="GO:0015628">
    <property type="term" value="P:protein secretion by the type II secretion system"/>
    <property type="evidence" value="ECO:0007669"/>
    <property type="project" value="InterPro"/>
</dbReference>
<protein>
    <recommendedName>
        <fullName evidence="10">Type II secretion system protein M</fullName>
        <shortName evidence="10">T2SS protein M</shortName>
    </recommendedName>
    <alternativeName>
        <fullName evidence="10">General secretion pathway protein M</fullName>
    </alternativeName>
</protein>
<dbReference type="Gene3D" id="3.30.1360.100">
    <property type="entry name" value="General secretion pathway protein M, EpsM"/>
    <property type="match status" value="1"/>
</dbReference>
<keyword evidence="8 11" id="KW-1133">Transmembrane helix</keyword>
<dbReference type="PIRSF" id="PIRSF006291">
    <property type="entry name" value="GspM"/>
    <property type="match status" value="1"/>
</dbReference>
<dbReference type="RefSeq" id="WP_105051395.1">
    <property type="nucleotide sequence ID" value="NZ_BMYG01000008.1"/>
</dbReference>
<comment type="caution">
    <text evidence="12">The sequence shown here is derived from an EMBL/GenBank/DDBJ whole genome shotgun (WGS) entry which is preliminary data.</text>
</comment>
<comment type="function">
    <text evidence="10">Inner membrane component of the type II secretion system required for the energy-dependent secretion of extracellular factors such as proteases and toxins from the periplasm.</text>
</comment>
<evidence type="ECO:0000256" key="3">
    <source>
        <dbReference type="ARBA" id="ARBA00022448"/>
    </source>
</evidence>
<evidence type="ECO:0000256" key="5">
    <source>
        <dbReference type="ARBA" id="ARBA00022519"/>
    </source>
</evidence>
<sequence>MDKLKQTLITWFSGKTESEQRLIKIAGPVFVLFLLITVVTKINTGVTSSQKKLTQQLELNLWAKQQIDIIKSANANAGTSVNERSITQIINSTAKRFGVVVERIQPQKTDMVKVGINEIGFNDLMRWLVELQTKHNISAQNIDFSKADTNGMVKVRRLDLGRE</sequence>
<dbReference type="SUPFAM" id="SSF103054">
    <property type="entry name" value="General secretion pathway protein M, EpsM"/>
    <property type="match status" value="1"/>
</dbReference>
<keyword evidence="7 10" id="KW-0653">Protein transport</keyword>
<gene>
    <name evidence="12" type="ORF">BTO11_04140</name>
</gene>
<comment type="subcellular location">
    <subcellularLocation>
        <location evidence="1">Cell inner membrane</location>
        <topology evidence="1">Single-pass membrane protein</topology>
    </subcellularLocation>
</comment>